<dbReference type="EMBL" id="LHZB01000118">
    <property type="protein sequence ID" value="KXV00036.1"/>
    <property type="molecule type" value="Genomic_DNA"/>
</dbReference>
<gene>
    <name evidence="1" type="ORF">AD929_12450</name>
</gene>
<sequence length="60" mass="6191">MTQKAGAFYAIGSDGCYVGSSISEITGLDINSLIAGEDELASMTVSEVEAEIALMLKMAS</sequence>
<name>A0A149QRT4_9PROT</name>
<protein>
    <submittedName>
        <fullName evidence="1">Uncharacterized protein</fullName>
    </submittedName>
</protein>
<comment type="caution">
    <text evidence="1">The sequence shown here is derived from an EMBL/GenBank/DDBJ whole genome shotgun (WGS) entry which is preliminary data.</text>
</comment>
<dbReference type="RefSeq" id="WP_062497316.1">
    <property type="nucleotide sequence ID" value="NZ_LHZB01000118.1"/>
</dbReference>
<dbReference type="Proteomes" id="UP000075573">
    <property type="component" value="Unassembled WGS sequence"/>
</dbReference>
<organism evidence="1 2">
    <name type="scientific">Gluconobacter potus</name>
    <dbReference type="NCBI Taxonomy" id="2724927"/>
    <lineage>
        <taxon>Bacteria</taxon>
        <taxon>Pseudomonadati</taxon>
        <taxon>Pseudomonadota</taxon>
        <taxon>Alphaproteobacteria</taxon>
        <taxon>Acetobacterales</taxon>
        <taxon>Acetobacteraceae</taxon>
        <taxon>Gluconobacter</taxon>
    </lineage>
</organism>
<accession>A0A149QRT4</accession>
<proteinExistence type="predicted"/>
<dbReference type="AlphaFoldDB" id="A0A149QRT4"/>
<reference evidence="1 2" key="1">
    <citation type="submission" date="2015-06" db="EMBL/GenBank/DDBJ databases">
        <title>Improved classification and identification of acetic acid bacteria using matrix-assisted laser desorption/ionization time-of-flight mass spectrometry; Gluconobacter nephelii and Gluconobacter uchimurae are later heterotypic synonyms of Gluconobacter japonicus and Gluconobacter oxydans, respectively.</title>
        <authorList>
            <person name="Li L."/>
            <person name="Cleenwerck I."/>
            <person name="De Vuyst L."/>
            <person name="Vandamme P."/>
        </authorList>
    </citation>
    <scope>NUCLEOTIDE SEQUENCE [LARGE SCALE GENOMIC DNA]</scope>
    <source>
        <strain evidence="1 2">LMG 1764</strain>
    </source>
</reference>
<dbReference type="PATRIC" id="fig|442.7.peg.3312"/>
<evidence type="ECO:0000313" key="1">
    <source>
        <dbReference type="EMBL" id="KXV00036.1"/>
    </source>
</evidence>
<evidence type="ECO:0000313" key="2">
    <source>
        <dbReference type="Proteomes" id="UP000075573"/>
    </source>
</evidence>